<dbReference type="AlphaFoldDB" id="A0A9K3D7W6"/>
<accession>A0A9K3D7W6</accession>
<sequence length="190" mass="21180">TATWQILDIPAYGREIAVGGKIVTGRVKRRLPFILGDSVVFFFDHETSPALHVVVYSDRQGWRIDSGEQWNVPLGFSSYCNLPVGTSTLCLGYEALIPFGQNGCHWRYSGIGWFDGVAGHFVHCCKIGFWIISATQVAQDTFIVLIDRIDGKYRTESYVMYLDLEMLLESLSRSETTPPLSPGERGGVVP</sequence>
<comment type="caution">
    <text evidence="1">The sequence shown here is derived from an EMBL/GenBank/DDBJ whole genome shotgun (WGS) entry which is preliminary data.</text>
</comment>
<dbReference type="Proteomes" id="UP000265618">
    <property type="component" value="Unassembled WGS sequence"/>
</dbReference>
<name>A0A9K3D7W6_9EUKA</name>
<evidence type="ECO:0000313" key="2">
    <source>
        <dbReference type="Proteomes" id="UP000265618"/>
    </source>
</evidence>
<reference evidence="1 2" key="1">
    <citation type="journal article" date="2018" name="PLoS ONE">
        <title>The draft genome of Kipferlia bialata reveals reductive genome evolution in fornicate parasites.</title>
        <authorList>
            <person name="Tanifuji G."/>
            <person name="Takabayashi S."/>
            <person name="Kume K."/>
            <person name="Takagi M."/>
            <person name="Nakayama T."/>
            <person name="Kamikawa R."/>
            <person name="Inagaki Y."/>
            <person name="Hashimoto T."/>
        </authorList>
    </citation>
    <scope>NUCLEOTIDE SEQUENCE [LARGE SCALE GENOMIC DNA]</scope>
    <source>
        <strain evidence="1">NY0173</strain>
    </source>
</reference>
<proteinExistence type="predicted"/>
<gene>
    <name evidence="1" type="ORF">KIPB_012326</name>
</gene>
<dbReference type="EMBL" id="BDIP01005405">
    <property type="protein sequence ID" value="GIQ89766.1"/>
    <property type="molecule type" value="Genomic_DNA"/>
</dbReference>
<keyword evidence="2" id="KW-1185">Reference proteome</keyword>
<organism evidence="1 2">
    <name type="scientific">Kipferlia bialata</name>
    <dbReference type="NCBI Taxonomy" id="797122"/>
    <lineage>
        <taxon>Eukaryota</taxon>
        <taxon>Metamonada</taxon>
        <taxon>Carpediemonas-like organisms</taxon>
        <taxon>Kipferlia</taxon>
    </lineage>
</organism>
<feature type="non-terminal residue" evidence="1">
    <location>
        <position position="1"/>
    </location>
</feature>
<protein>
    <submittedName>
        <fullName evidence="1">Uncharacterized protein</fullName>
    </submittedName>
</protein>
<evidence type="ECO:0000313" key="1">
    <source>
        <dbReference type="EMBL" id="GIQ89766.1"/>
    </source>
</evidence>